<evidence type="ECO:0000256" key="7">
    <source>
        <dbReference type="ARBA" id="ARBA00023125"/>
    </source>
</evidence>
<dbReference type="RefSeq" id="WP_011389416.1">
    <property type="nucleotide sequence ID" value="NC_007643.1"/>
</dbReference>
<dbReference type="InterPro" id="IPR037235">
    <property type="entry name" value="TRCF-like_C_D7"/>
</dbReference>
<dbReference type="InterPro" id="IPR048635">
    <property type="entry name" value="MFD_D3"/>
</dbReference>
<evidence type="ECO:0000256" key="9">
    <source>
        <dbReference type="HAMAP-Rule" id="MF_00969"/>
    </source>
</evidence>
<dbReference type="SMART" id="SM00490">
    <property type="entry name" value="HELICc"/>
    <property type="match status" value="1"/>
</dbReference>
<reference evidence="12 13" key="1">
    <citation type="journal article" date="2011" name="Stand. Genomic Sci.">
        <title>Complete genome sequence of Rhodospirillum rubrum type strain (S1).</title>
        <authorList>
            <person name="Munk A.C."/>
            <person name="Copeland A."/>
            <person name="Lucas S."/>
            <person name="Lapidus A."/>
            <person name="Del Rio T.G."/>
            <person name="Barry K."/>
            <person name="Detter J.C."/>
            <person name="Hammon N."/>
            <person name="Israni S."/>
            <person name="Pitluck S."/>
            <person name="Brettin T."/>
            <person name="Bruce D."/>
            <person name="Han C."/>
            <person name="Tapia R."/>
            <person name="Gilna P."/>
            <person name="Schmutz J."/>
            <person name="Larimer F."/>
            <person name="Land M."/>
            <person name="Kyrpides N.C."/>
            <person name="Mavromatis K."/>
            <person name="Richardson P."/>
            <person name="Rohde M."/>
            <person name="Goker M."/>
            <person name="Klenk H.P."/>
            <person name="Zhang Y."/>
            <person name="Roberts G.P."/>
            <person name="Reslewic S."/>
            <person name="Schwartz D.C."/>
        </authorList>
    </citation>
    <scope>NUCLEOTIDE SEQUENCE [LARGE SCALE GENOMIC DNA]</scope>
    <source>
        <strain evidence="13">ATCC 11170 / ATH 1.1.1 / DSM 467 / LMG 4362 / NCIMB 8255 / S1</strain>
    </source>
</reference>
<proteinExistence type="inferred from homology"/>
<dbReference type="GO" id="GO:0005737">
    <property type="term" value="C:cytoplasm"/>
    <property type="evidence" value="ECO:0007669"/>
    <property type="project" value="UniProtKB-SubCell"/>
</dbReference>
<dbReference type="STRING" id="269796.Rru_A1726"/>
<comment type="subcellular location">
    <subcellularLocation>
        <location evidence="9">Cytoplasm</location>
    </subcellularLocation>
</comment>
<dbReference type="Gene3D" id="3.40.50.11140">
    <property type="match status" value="1"/>
</dbReference>
<dbReference type="Proteomes" id="UP000001929">
    <property type="component" value="Chromosome"/>
</dbReference>
<dbReference type="Gene3D" id="3.90.1150.50">
    <property type="entry name" value="Transcription-repair-coupling factor, D7 domain"/>
    <property type="match status" value="1"/>
</dbReference>
<evidence type="ECO:0000256" key="8">
    <source>
        <dbReference type="ARBA" id="ARBA00023204"/>
    </source>
</evidence>
<keyword evidence="1 9" id="KW-0963">Cytoplasm</keyword>
<name>Q2RTL9_RHORT</name>
<keyword evidence="6 9" id="KW-0067">ATP-binding</keyword>
<sequence>MKNLLESLAVGRRIEAAGLPEGFDALVLGELAARPGVPAVLHVARDDVRLARLAETIAFFHPAVEILEFPAWDCVPYDRVSPNVEIVARRLETLSRLSEEPTRQPGGRLVLTTASAILQRVPPRQILERGVFSARVGGRLDLGKLLDHLARHGYGRSEQVMEPGEYAVRGGIVDIFPPGAPEPLRLDLFGDELDSLRSFDPVSQRTTGQRDALILRPMSEVVLDKESISRFRSGYRELFGTPSAADALYEAISAGLPFMGMEHWLPLFHEGMDTLFAYVPDGPVTLDPGLDGALRSRQDQIFEYFEARRLMESVGDGAKASEKPGGGMIYHALPPPRMFLEEDEFLRHCAGRPGAAFSAYAAPDVATEKGVVGDFLGRPGHEFADIRARAGGNVFDALRDHAQALRAAGKRVVLTAATMGARERMTGVLREHGLSPIVTAETWAEALERAKKATVVLTLILDRGFETPDLAVISEADVLGDRLSRPVRKKKLGDKFIPDISALSEGDLVVHVDHGIGQYEGLETLTAGGAPHDCLRVVYADNNRLYVPVENIEVLSRYGSEQAGVQLDKLGGVAWQARKAKLKQRIRDMAEQLIGVAAARQLKVGEVISPPEGLYDEFAARFPYAETDDQLRAIADTLDDLAAGRPMDRLICGDVGFGKTEVALRAAFATAMSGRQVAVVVPTTLLARQHHLTFKERFAGLPVRIGQLSRLVTARDTKAVKEEMAAGTLDIVVGTHALLAKTVRFRDLGLLIVDEEQHFGVAHKERLKQMRADVHVLTLTATPIPRTLQLALTGVREMSIIATPPVDRLAVRTFVLPFDPVVVREAILRERFRGGQCFYVCPRLTDIDKVMERLTTLVPDIRAVVAHGQMAPSRLEEVMTAFADGQYDVLVATNIVESGLDIPRANTIIIHRADMFGLAQLYQLRGRVGRARARGYAYLTLPPGRTVSKTAAKRLDVMQTLDTLGAGFTLASHDLDIRGAGNLLGDEQSGHIKEVGIELYQQLLEEAVAAAREGPGVEEASGAWSPQIQLGTPILIPDSYVKDLGLRLGLYRRIAGVTDEAEIDEMAAEMVDRFGPLPDEVENLLKVVTIKVLCRRANAEKVDAGPKGAVLSFRDNLFPNPGGLVRFIGQNVATVKLRPDHKLVYRRDWEVARERIQGLGKLMRTLADIADEERPGR</sequence>
<dbReference type="EnsemblBacteria" id="ABC22526">
    <property type="protein sequence ID" value="ABC22526"/>
    <property type="gene ID" value="Rru_A1726"/>
</dbReference>
<keyword evidence="5" id="KW-0347">Helicase</keyword>
<dbReference type="InterPro" id="IPR041471">
    <property type="entry name" value="UvrB_inter"/>
</dbReference>
<dbReference type="Gene3D" id="3.40.50.11180">
    <property type="match status" value="1"/>
</dbReference>
<dbReference type="InterPro" id="IPR014001">
    <property type="entry name" value="Helicase_ATP-bd"/>
</dbReference>
<feature type="domain" description="Helicase ATP-binding" evidence="10">
    <location>
        <begin position="640"/>
        <end position="801"/>
    </location>
</feature>
<dbReference type="EC" id="3.6.4.-" evidence="9"/>
<accession>Q2RTL9</accession>
<dbReference type="Gene3D" id="2.40.10.170">
    <property type="match status" value="1"/>
</dbReference>
<dbReference type="Pfam" id="PF03461">
    <property type="entry name" value="TRCF"/>
    <property type="match status" value="1"/>
</dbReference>
<dbReference type="SUPFAM" id="SSF52540">
    <property type="entry name" value="P-loop containing nucleoside triphosphate hydrolases"/>
    <property type="match status" value="4"/>
</dbReference>
<dbReference type="PhylomeDB" id="Q2RTL9"/>
<dbReference type="GO" id="GO:0016787">
    <property type="term" value="F:hydrolase activity"/>
    <property type="evidence" value="ECO:0007669"/>
    <property type="project" value="UniProtKB-KW"/>
</dbReference>
<dbReference type="GO" id="GO:0003678">
    <property type="term" value="F:DNA helicase activity"/>
    <property type="evidence" value="ECO:0007669"/>
    <property type="project" value="TreeGrafter"/>
</dbReference>
<dbReference type="PROSITE" id="PS51194">
    <property type="entry name" value="HELICASE_CTER"/>
    <property type="match status" value="1"/>
</dbReference>
<protein>
    <recommendedName>
        <fullName evidence="9">Transcription-repair-coupling factor</fullName>
        <shortName evidence="9">TRCF</shortName>
        <ecNumber evidence="9">3.6.4.-</ecNumber>
    </recommendedName>
</protein>
<evidence type="ECO:0000256" key="5">
    <source>
        <dbReference type="ARBA" id="ARBA00022806"/>
    </source>
</evidence>
<keyword evidence="2 9" id="KW-0547">Nucleotide-binding</keyword>
<evidence type="ECO:0000313" key="13">
    <source>
        <dbReference type="Proteomes" id="UP000001929"/>
    </source>
</evidence>
<dbReference type="InterPro" id="IPR003711">
    <property type="entry name" value="CarD-like/TRCF_RID"/>
</dbReference>
<keyword evidence="4 9" id="KW-0378">Hydrolase</keyword>
<keyword evidence="13" id="KW-1185">Reference proteome</keyword>
<dbReference type="Gene3D" id="3.30.2060.10">
    <property type="entry name" value="Penicillin-binding protein 1b domain"/>
    <property type="match status" value="1"/>
</dbReference>
<dbReference type="InterPro" id="IPR011545">
    <property type="entry name" value="DEAD/DEAH_box_helicase_dom"/>
</dbReference>
<dbReference type="GO" id="GO:0006355">
    <property type="term" value="P:regulation of DNA-templated transcription"/>
    <property type="evidence" value="ECO:0007669"/>
    <property type="project" value="UniProtKB-UniRule"/>
</dbReference>
<dbReference type="KEGG" id="rru:Rru_A1726"/>
<dbReference type="CDD" id="cd17991">
    <property type="entry name" value="DEXHc_TRCF"/>
    <property type="match status" value="1"/>
</dbReference>
<gene>
    <name evidence="9" type="primary">mfd</name>
    <name evidence="12" type="ordered locus">Rru_A1726</name>
</gene>
<dbReference type="HAMAP" id="MF_00969">
    <property type="entry name" value="TRCF"/>
    <property type="match status" value="1"/>
</dbReference>
<dbReference type="PANTHER" id="PTHR47964:SF1">
    <property type="entry name" value="ATP-DEPENDENT DNA HELICASE HOMOLOG RECG, CHLOROPLASTIC"/>
    <property type="match status" value="1"/>
</dbReference>
<evidence type="ECO:0000259" key="10">
    <source>
        <dbReference type="PROSITE" id="PS51192"/>
    </source>
</evidence>
<dbReference type="Pfam" id="PF00271">
    <property type="entry name" value="Helicase_C"/>
    <property type="match status" value="1"/>
</dbReference>
<comment type="function">
    <text evidence="9">Couples transcription and DNA repair by recognizing RNA polymerase (RNAP) stalled at DNA lesions. Mediates ATP-dependent release of RNAP and its truncated transcript from the DNA, and recruitment of nucleotide excision repair machinery to the damaged site.</text>
</comment>
<evidence type="ECO:0000259" key="11">
    <source>
        <dbReference type="PROSITE" id="PS51194"/>
    </source>
</evidence>
<dbReference type="InterPro" id="IPR036101">
    <property type="entry name" value="CarD-like/TRCF_RID_sf"/>
</dbReference>
<dbReference type="Gene3D" id="3.40.50.300">
    <property type="entry name" value="P-loop containing nucleotide triphosphate hydrolases"/>
    <property type="match status" value="2"/>
</dbReference>
<dbReference type="NCBIfam" id="TIGR00580">
    <property type="entry name" value="mfd"/>
    <property type="match status" value="1"/>
</dbReference>
<dbReference type="GO" id="GO:0000716">
    <property type="term" value="P:transcription-coupled nucleotide-excision repair, DNA damage recognition"/>
    <property type="evidence" value="ECO:0007669"/>
    <property type="project" value="UniProtKB-UniRule"/>
</dbReference>
<comment type="similarity">
    <text evidence="9">In the C-terminal section; belongs to the helicase family. RecG subfamily.</text>
</comment>
<organism evidence="12 13">
    <name type="scientific">Rhodospirillum rubrum (strain ATCC 11170 / ATH 1.1.1 / DSM 467 / LMG 4362 / NCIMB 8255 / S1)</name>
    <dbReference type="NCBI Taxonomy" id="269796"/>
    <lineage>
        <taxon>Bacteria</taxon>
        <taxon>Pseudomonadati</taxon>
        <taxon>Pseudomonadota</taxon>
        <taxon>Alphaproteobacteria</taxon>
        <taxon>Rhodospirillales</taxon>
        <taxon>Rhodospirillaceae</taxon>
        <taxon>Rhodospirillum</taxon>
    </lineage>
</organism>
<dbReference type="Pfam" id="PF21132">
    <property type="entry name" value="MFD_D3"/>
    <property type="match status" value="1"/>
</dbReference>
<dbReference type="InterPro" id="IPR047112">
    <property type="entry name" value="RecG/Mfd"/>
</dbReference>
<keyword evidence="8 9" id="KW-0234">DNA repair</keyword>
<dbReference type="PROSITE" id="PS51192">
    <property type="entry name" value="HELICASE_ATP_BIND_1"/>
    <property type="match status" value="1"/>
</dbReference>
<dbReference type="InterPro" id="IPR004576">
    <property type="entry name" value="Mfd"/>
</dbReference>
<dbReference type="SMART" id="SM00487">
    <property type="entry name" value="DEXDc"/>
    <property type="match status" value="1"/>
</dbReference>
<dbReference type="PATRIC" id="fig|269796.9.peg.1803"/>
<dbReference type="SUPFAM" id="SSF143517">
    <property type="entry name" value="TRCF domain-like"/>
    <property type="match status" value="1"/>
</dbReference>
<dbReference type="SMART" id="SM00982">
    <property type="entry name" value="TRCF"/>
    <property type="match status" value="1"/>
</dbReference>
<evidence type="ECO:0000313" key="12">
    <source>
        <dbReference type="EMBL" id="ABC22526.1"/>
    </source>
</evidence>
<dbReference type="SMART" id="SM01058">
    <property type="entry name" value="CarD_TRCF"/>
    <property type="match status" value="1"/>
</dbReference>
<evidence type="ECO:0000256" key="4">
    <source>
        <dbReference type="ARBA" id="ARBA00022801"/>
    </source>
</evidence>
<feature type="domain" description="Helicase C-terminal" evidence="11">
    <location>
        <begin position="822"/>
        <end position="976"/>
    </location>
</feature>
<dbReference type="GO" id="GO:0005524">
    <property type="term" value="F:ATP binding"/>
    <property type="evidence" value="ECO:0007669"/>
    <property type="project" value="UniProtKB-UniRule"/>
</dbReference>
<dbReference type="GO" id="GO:0003684">
    <property type="term" value="F:damaged DNA binding"/>
    <property type="evidence" value="ECO:0007669"/>
    <property type="project" value="InterPro"/>
</dbReference>
<dbReference type="Pfam" id="PF00270">
    <property type="entry name" value="DEAD"/>
    <property type="match status" value="1"/>
</dbReference>
<dbReference type="InterPro" id="IPR001650">
    <property type="entry name" value="Helicase_C-like"/>
</dbReference>
<evidence type="ECO:0000256" key="1">
    <source>
        <dbReference type="ARBA" id="ARBA00022490"/>
    </source>
</evidence>
<dbReference type="eggNOG" id="COG1197">
    <property type="taxonomic scope" value="Bacteria"/>
</dbReference>
<dbReference type="HOGENOM" id="CLU_005122_1_3_5"/>
<keyword evidence="3 9" id="KW-0227">DNA damage</keyword>
<dbReference type="SUPFAM" id="SSF141259">
    <property type="entry name" value="CarD-like"/>
    <property type="match status" value="1"/>
</dbReference>
<dbReference type="InterPro" id="IPR005118">
    <property type="entry name" value="TRCF_C"/>
</dbReference>
<dbReference type="InterPro" id="IPR027417">
    <property type="entry name" value="P-loop_NTPase"/>
</dbReference>
<dbReference type="Pfam" id="PF02559">
    <property type="entry name" value="CarD_TRCF_RID"/>
    <property type="match status" value="1"/>
</dbReference>
<evidence type="ECO:0000256" key="6">
    <source>
        <dbReference type="ARBA" id="ARBA00022840"/>
    </source>
</evidence>
<evidence type="ECO:0000256" key="2">
    <source>
        <dbReference type="ARBA" id="ARBA00022741"/>
    </source>
</evidence>
<dbReference type="EMBL" id="CP000230">
    <property type="protein sequence ID" value="ABC22526.1"/>
    <property type="molecule type" value="Genomic_DNA"/>
</dbReference>
<evidence type="ECO:0000256" key="3">
    <source>
        <dbReference type="ARBA" id="ARBA00022763"/>
    </source>
</evidence>
<dbReference type="Pfam" id="PF17757">
    <property type="entry name" value="UvrB_inter"/>
    <property type="match status" value="1"/>
</dbReference>
<keyword evidence="7 9" id="KW-0238">DNA-binding</keyword>
<dbReference type="AlphaFoldDB" id="Q2RTL9"/>
<comment type="similarity">
    <text evidence="9">In the N-terminal section; belongs to the UvrB family.</text>
</comment>
<dbReference type="PANTHER" id="PTHR47964">
    <property type="entry name" value="ATP-DEPENDENT DNA HELICASE HOMOLOG RECG, CHLOROPLASTIC"/>
    <property type="match status" value="1"/>
</dbReference>